<evidence type="ECO:0000313" key="5">
    <source>
        <dbReference type="EMBL" id="KKN18541.1"/>
    </source>
</evidence>
<accession>A0A0F9QZH8</accession>
<comment type="caution">
    <text evidence="5">The sequence shown here is derived from an EMBL/GenBank/DDBJ whole genome shotgun (WGS) entry which is preliminary data.</text>
</comment>
<keyword evidence="4" id="KW-0234">DNA repair</keyword>
<dbReference type="Pfam" id="PF02245">
    <property type="entry name" value="Pur_DNA_glyco"/>
    <property type="match status" value="1"/>
</dbReference>
<sequence>MAEFIRLERDFFIRDTKTVARELIGNYLVRETPNGNIIGKIVEVEAYLGPIDKACHSYNYKRTDRTKTMYMKPGTLYIYLIYGLYYCLNVITKPEGMPCAVLIRKAIPIDGIELMIENRNVKIGKNFKNLTDGPGKLCMALNITKAKFNGKDSCSHTSKLFFVEGEKIKDNSILANKRIGINYAEEDKDRLLRFTLKFYRSQ</sequence>
<evidence type="ECO:0008006" key="6">
    <source>
        <dbReference type="Google" id="ProtNLM"/>
    </source>
</evidence>
<dbReference type="HAMAP" id="MF_00527">
    <property type="entry name" value="3MGH"/>
    <property type="match status" value="1"/>
</dbReference>
<dbReference type="GO" id="GO:0003677">
    <property type="term" value="F:DNA binding"/>
    <property type="evidence" value="ECO:0007669"/>
    <property type="project" value="InterPro"/>
</dbReference>
<proteinExistence type="inferred from homology"/>
<dbReference type="SUPFAM" id="SSF50486">
    <property type="entry name" value="FMT C-terminal domain-like"/>
    <property type="match status" value="1"/>
</dbReference>
<name>A0A0F9QZH8_9ZZZZ</name>
<dbReference type="AlphaFoldDB" id="A0A0F9QZH8"/>
<keyword evidence="3" id="KW-0378">Hydrolase</keyword>
<keyword evidence="2" id="KW-0227">DNA damage</keyword>
<reference evidence="5" key="1">
    <citation type="journal article" date="2015" name="Nature">
        <title>Complex archaea that bridge the gap between prokaryotes and eukaryotes.</title>
        <authorList>
            <person name="Spang A."/>
            <person name="Saw J.H."/>
            <person name="Jorgensen S.L."/>
            <person name="Zaremba-Niedzwiedzka K."/>
            <person name="Martijn J."/>
            <person name="Lind A.E."/>
            <person name="van Eijk R."/>
            <person name="Schleper C."/>
            <person name="Guy L."/>
            <person name="Ettema T.J."/>
        </authorList>
    </citation>
    <scope>NUCLEOTIDE SEQUENCE</scope>
</reference>
<dbReference type="InterPro" id="IPR003180">
    <property type="entry name" value="MPG"/>
</dbReference>
<dbReference type="InterPro" id="IPR036995">
    <property type="entry name" value="MPG_sf"/>
</dbReference>
<dbReference type="CDD" id="cd00540">
    <property type="entry name" value="AAG"/>
    <property type="match status" value="1"/>
</dbReference>
<dbReference type="GO" id="GO:0006284">
    <property type="term" value="P:base-excision repair"/>
    <property type="evidence" value="ECO:0007669"/>
    <property type="project" value="InterPro"/>
</dbReference>
<dbReference type="InterPro" id="IPR011034">
    <property type="entry name" value="Formyl_transferase-like_C_sf"/>
</dbReference>
<comment type="similarity">
    <text evidence="1">Belongs to the DNA glycosylase MPG family.</text>
</comment>
<dbReference type="PANTHER" id="PTHR10429:SF0">
    <property type="entry name" value="DNA-3-METHYLADENINE GLYCOSYLASE"/>
    <property type="match status" value="1"/>
</dbReference>
<dbReference type="NCBIfam" id="TIGR00567">
    <property type="entry name" value="3mg"/>
    <property type="match status" value="1"/>
</dbReference>
<protein>
    <recommendedName>
        <fullName evidence="6">3-methyladenine DNA glycosylase</fullName>
    </recommendedName>
</protein>
<dbReference type="EMBL" id="LAZR01003417">
    <property type="protein sequence ID" value="KKN18541.1"/>
    <property type="molecule type" value="Genomic_DNA"/>
</dbReference>
<dbReference type="PANTHER" id="PTHR10429">
    <property type="entry name" value="DNA-3-METHYLADENINE GLYCOSYLASE"/>
    <property type="match status" value="1"/>
</dbReference>
<dbReference type="GO" id="GO:0003905">
    <property type="term" value="F:alkylbase DNA N-glycosylase activity"/>
    <property type="evidence" value="ECO:0007669"/>
    <property type="project" value="InterPro"/>
</dbReference>
<evidence type="ECO:0000256" key="1">
    <source>
        <dbReference type="ARBA" id="ARBA00009232"/>
    </source>
</evidence>
<dbReference type="Gene3D" id="3.10.300.10">
    <property type="entry name" value="Methylpurine-DNA glycosylase (MPG)"/>
    <property type="match status" value="1"/>
</dbReference>
<gene>
    <name evidence="5" type="ORF">LCGC14_0954660</name>
</gene>
<dbReference type="FunFam" id="3.10.300.10:FF:000001">
    <property type="entry name" value="Putative 3-methyladenine DNA glycosylase"/>
    <property type="match status" value="1"/>
</dbReference>
<evidence type="ECO:0000256" key="2">
    <source>
        <dbReference type="ARBA" id="ARBA00022763"/>
    </source>
</evidence>
<evidence type="ECO:0000256" key="4">
    <source>
        <dbReference type="ARBA" id="ARBA00023204"/>
    </source>
</evidence>
<organism evidence="5">
    <name type="scientific">marine sediment metagenome</name>
    <dbReference type="NCBI Taxonomy" id="412755"/>
    <lineage>
        <taxon>unclassified sequences</taxon>
        <taxon>metagenomes</taxon>
        <taxon>ecological metagenomes</taxon>
    </lineage>
</organism>
<evidence type="ECO:0000256" key="3">
    <source>
        <dbReference type="ARBA" id="ARBA00022801"/>
    </source>
</evidence>